<evidence type="ECO:0000313" key="5">
    <source>
        <dbReference type="Proteomes" id="UP000266895"/>
    </source>
</evidence>
<dbReference type="SUPFAM" id="SSF49879">
    <property type="entry name" value="SMAD/FHA domain"/>
    <property type="match status" value="1"/>
</dbReference>
<proteinExistence type="predicted"/>
<sequence>MMSAPRQVVGRYGTAVLDPDAPADLDARVLELLGGPSPADTEDLDPERTGVWIDPDDIAALGRQAVDTGVWVEEAGSGEPEEVGGWAAHDPSAPLPLASRFPEPEPGSGRRRRRPAPPPEPAPEPTGQDPRVQALSVPTEAIRSAASSESAPTGALRGERPPARPLITSVMCASGHPNPPDAPRCHMCVAPLTGELRRVPRPVLAVLVLSTGESVGVHGDVVVGRAPQPQAGGEPGMALLAVPSPTHLVSRSHLFVTTAGWNVLARDLGSNNGTVLVRPGQAPVLLATALPTPLYVGDLLDVGDGVTLRVEPPG</sequence>
<dbReference type="KEGG" id="ahw:NCTC11636_01461"/>
<dbReference type="InterPro" id="IPR008984">
    <property type="entry name" value="SMAD_FHA_dom_sf"/>
</dbReference>
<dbReference type="OrthoDB" id="5485098at2"/>
<feature type="domain" description="FHA" evidence="3">
    <location>
        <begin position="221"/>
        <end position="276"/>
    </location>
</feature>
<protein>
    <recommendedName>
        <fullName evidence="3">FHA domain-containing protein</fullName>
    </recommendedName>
</protein>
<feature type="compositionally biased region" description="Low complexity" evidence="2">
    <location>
        <begin position="140"/>
        <end position="151"/>
    </location>
</feature>
<name>A0A3S4R112_9ACTO</name>
<dbReference type="InterPro" id="IPR000253">
    <property type="entry name" value="FHA_dom"/>
</dbReference>
<evidence type="ECO:0000256" key="2">
    <source>
        <dbReference type="SAM" id="MobiDB-lite"/>
    </source>
</evidence>
<keyword evidence="1" id="KW-0597">Phosphoprotein</keyword>
<gene>
    <name evidence="4" type="ORF">NCTC11636_01461</name>
</gene>
<keyword evidence="5" id="KW-1185">Reference proteome</keyword>
<evidence type="ECO:0000259" key="3">
    <source>
        <dbReference type="PROSITE" id="PS50006"/>
    </source>
</evidence>
<evidence type="ECO:0000256" key="1">
    <source>
        <dbReference type="ARBA" id="ARBA00022553"/>
    </source>
</evidence>
<dbReference type="PROSITE" id="PS50006">
    <property type="entry name" value="FHA_DOMAIN"/>
    <property type="match status" value="1"/>
</dbReference>
<organism evidence="4 5">
    <name type="scientific">Actinomyces howellii</name>
    <dbReference type="NCBI Taxonomy" id="52771"/>
    <lineage>
        <taxon>Bacteria</taxon>
        <taxon>Bacillati</taxon>
        <taxon>Actinomycetota</taxon>
        <taxon>Actinomycetes</taxon>
        <taxon>Actinomycetales</taxon>
        <taxon>Actinomycetaceae</taxon>
        <taxon>Actinomyces</taxon>
    </lineage>
</organism>
<feature type="region of interest" description="Disordered" evidence="2">
    <location>
        <begin position="76"/>
        <end position="162"/>
    </location>
</feature>
<dbReference type="Gene3D" id="2.60.200.20">
    <property type="match status" value="1"/>
</dbReference>
<reference evidence="4 5" key="1">
    <citation type="submission" date="2018-12" db="EMBL/GenBank/DDBJ databases">
        <authorList>
            <consortium name="Pathogen Informatics"/>
        </authorList>
    </citation>
    <scope>NUCLEOTIDE SEQUENCE [LARGE SCALE GENOMIC DNA]</scope>
    <source>
        <strain evidence="4 5">NCTC11636</strain>
    </source>
</reference>
<accession>A0A3S4R112</accession>
<dbReference type="Proteomes" id="UP000266895">
    <property type="component" value="Chromosome"/>
</dbReference>
<dbReference type="EMBL" id="LR134350">
    <property type="protein sequence ID" value="VEG28288.1"/>
    <property type="molecule type" value="Genomic_DNA"/>
</dbReference>
<dbReference type="AlphaFoldDB" id="A0A3S4R112"/>
<evidence type="ECO:0000313" key="4">
    <source>
        <dbReference type="EMBL" id="VEG28288.1"/>
    </source>
</evidence>